<dbReference type="PROSITE" id="PS50088">
    <property type="entry name" value="ANK_REPEAT"/>
    <property type="match status" value="3"/>
</dbReference>
<dbReference type="Pfam" id="PF12796">
    <property type="entry name" value="Ank_2"/>
    <property type="match status" value="2"/>
</dbReference>
<keyword evidence="1" id="KW-0677">Repeat</keyword>
<dbReference type="GeneID" id="40925395"/>
<gene>
    <name evidence="4" type="ordered locus">LLO_1168</name>
</gene>
<dbReference type="Pfam" id="PF00023">
    <property type="entry name" value="Ank"/>
    <property type="match status" value="1"/>
</dbReference>
<dbReference type="InterPro" id="IPR002110">
    <property type="entry name" value="Ankyrin_rpt"/>
</dbReference>
<sequence length="393" mass="43986">MITKFEALCRSLDIKDPPLAQDLDKLINWCEQTVSTDLHFEGTLLEQFTAYKDLATGFLEHIKPNTQTDNLTMPVPALKGMTSLQFIVDFGLDSYLRTLKPSAKQINTKINHNTLLQLAAARGHYHTTETLLSLGANPQEKNAKGESILFSTLMLPILHNERMKKNKQLIFMLLSCSPENILNERNQSNDTLLHIMSIYGYDKLIENLLSHPQTRELAFISNNLGHSPVHAAILNAQHHCAKLLLDIDGVAQLTDAKGRNALHYAARYGDNDMVKICLRTCPKDSLDKRSQTPLIMASIANNIKAVQELLNYGAEINKTDAENKSALHYAVEANHLNIVKLLLESPDIDVNLSDCYYQTPLELAKKNTSEGALIHQLLIKNGAHIHRAECNKP</sequence>
<protein>
    <submittedName>
        <fullName evidence="4">Ankyrin repeat protein</fullName>
    </submittedName>
</protein>
<organism evidence="4 5">
    <name type="scientific">Legionella longbeachae serogroup 1 (strain NSW150)</name>
    <dbReference type="NCBI Taxonomy" id="661367"/>
    <lineage>
        <taxon>Bacteria</taxon>
        <taxon>Pseudomonadati</taxon>
        <taxon>Pseudomonadota</taxon>
        <taxon>Gammaproteobacteria</taxon>
        <taxon>Legionellales</taxon>
        <taxon>Legionellaceae</taxon>
        <taxon>Legionella</taxon>
    </lineage>
</organism>
<feature type="repeat" description="ANK" evidence="3">
    <location>
        <begin position="111"/>
        <end position="143"/>
    </location>
</feature>
<dbReference type="Pfam" id="PF13857">
    <property type="entry name" value="Ank_5"/>
    <property type="match status" value="1"/>
</dbReference>
<keyword evidence="5" id="KW-1185">Reference proteome</keyword>
<dbReference type="AlphaFoldDB" id="D3HRJ7"/>
<name>D3HRJ7_LEGLN</name>
<evidence type="ECO:0000313" key="5">
    <source>
        <dbReference type="Proteomes" id="UP000001060"/>
    </source>
</evidence>
<dbReference type="Proteomes" id="UP000001060">
    <property type="component" value="Chromosome"/>
</dbReference>
<feature type="repeat" description="ANK" evidence="3">
    <location>
        <begin position="322"/>
        <end position="344"/>
    </location>
</feature>
<feature type="repeat" description="ANK" evidence="3">
    <location>
        <begin position="289"/>
        <end position="321"/>
    </location>
</feature>
<evidence type="ECO:0000256" key="1">
    <source>
        <dbReference type="ARBA" id="ARBA00022737"/>
    </source>
</evidence>
<dbReference type="PROSITE" id="PS50297">
    <property type="entry name" value="ANK_REP_REGION"/>
    <property type="match status" value="2"/>
</dbReference>
<proteinExistence type="predicted"/>
<evidence type="ECO:0000256" key="2">
    <source>
        <dbReference type="ARBA" id="ARBA00023043"/>
    </source>
</evidence>
<dbReference type="RefSeq" id="WP_012979001.1">
    <property type="nucleotide sequence ID" value="NC_013861.1"/>
</dbReference>
<dbReference type="eggNOG" id="COG0666">
    <property type="taxonomic scope" value="Bacteria"/>
</dbReference>
<dbReference type="HOGENOM" id="CLU_701685_0_0_6"/>
<keyword evidence="2 3" id="KW-0040">ANK repeat</keyword>
<dbReference type="OrthoDB" id="5649561at2"/>
<accession>D3HRJ7</accession>
<evidence type="ECO:0000313" key="4">
    <source>
        <dbReference type="EMBL" id="CBJ11525.1"/>
    </source>
</evidence>
<dbReference type="Gene3D" id="1.25.40.20">
    <property type="entry name" value="Ankyrin repeat-containing domain"/>
    <property type="match status" value="2"/>
</dbReference>
<dbReference type="EMBL" id="FN650140">
    <property type="protein sequence ID" value="CBJ11525.1"/>
    <property type="molecule type" value="Genomic_DNA"/>
</dbReference>
<dbReference type="PANTHER" id="PTHR24178">
    <property type="entry name" value="MOLTING PROTEIN MLT-4"/>
    <property type="match status" value="1"/>
</dbReference>
<reference evidence="4 5" key="1">
    <citation type="journal article" date="2010" name="PLoS Genet.">
        <title>Analysis of the Legionella longbeachae genome and transcriptome uncovers unique strategies to cause Legionnaires' disease.</title>
        <authorList>
            <person name="Cazalet C."/>
            <person name="Gomez-Valero L."/>
            <person name="Rusniok C."/>
            <person name="Lomma M."/>
            <person name="Dervins-Ravault D."/>
            <person name="Newton H."/>
            <person name="Sansom F."/>
            <person name="Jarraud S."/>
            <person name="Zidane N."/>
            <person name="Ma L."/>
            <person name="Bouchier C."/>
            <person name="Etienne J."/>
            <person name="Hartland E."/>
            <person name="Buchrieser C."/>
        </authorList>
    </citation>
    <scope>NUCLEOTIDE SEQUENCE [LARGE SCALE GENOMIC DNA]</scope>
    <source>
        <strain evidence="4 5">NSW150</strain>
    </source>
</reference>
<dbReference type="InterPro" id="IPR036770">
    <property type="entry name" value="Ankyrin_rpt-contain_sf"/>
</dbReference>
<dbReference type="SMART" id="SM00248">
    <property type="entry name" value="ANK"/>
    <property type="match status" value="6"/>
</dbReference>
<dbReference type="KEGG" id="llo:LLO_1168"/>
<dbReference type="SUPFAM" id="SSF48403">
    <property type="entry name" value="Ankyrin repeat"/>
    <property type="match status" value="1"/>
</dbReference>
<evidence type="ECO:0000256" key="3">
    <source>
        <dbReference type="PROSITE-ProRule" id="PRU00023"/>
    </source>
</evidence>
<dbReference type="STRING" id="661367.LLO_1168"/>